<dbReference type="Gene3D" id="1.10.287.130">
    <property type="match status" value="1"/>
</dbReference>
<organism evidence="14 15">
    <name type="scientific">Achromobacter dolens</name>
    <dbReference type="NCBI Taxonomy" id="1287738"/>
    <lineage>
        <taxon>Bacteria</taxon>
        <taxon>Pseudomonadati</taxon>
        <taxon>Pseudomonadota</taxon>
        <taxon>Betaproteobacteria</taxon>
        <taxon>Burkholderiales</taxon>
        <taxon>Alcaligenaceae</taxon>
        <taxon>Achromobacter</taxon>
    </lineage>
</organism>
<dbReference type="PANTHER" id="PTHR44936:SF10">
    <property type="entry name" value="SENSOR PROTEIN RSTB"/>
    <property type="match status" value="1"/>
</dbReference>
<evidence type="ECO:0000256" key="6">
    <source>
        <dbReference type="ARBA" id="ARBA00022679"/>
    </source>
</evidence>
<keyword evidence="11" id="KW-0812">Transmembrane</keyword>
<comment type="subcellular location">
    <subcellularLocation>
        <location evidence="2">Cell membrane</location>
        <topology evidence="2">Multi-pass membrane protein</topology>
    </subcellularLocation>
</comment>
<evidence type="ECO:0000256" key="11">
    <source>
        <dbReference type="SAM" id="Phobius"/>
    </source>
</evidence>
<evidence type="ECO:0000256" key="10">
    <source>
        <dbReference type="SAM" id="MobiDB-lite"/>
    </source>
</evidence>
<evidence type="ECO:0000256" key="4">
    <source>
        <dbReference type="ARBA" id="ARBA00022475"/>
    </source>
</evidence>
<evidence type="ECO:0000313" key="15">
    <source>
        <dbReference type="Proteomes" id="UP000494272"/>
    </source>
</evidence>
<evidence type="ECO:0000256" key="8">
    <source>
        <dbReference type="ARBA" id="ARBA00022777"/>
    </source>
</evidence>
<proteinExistence type="predicted"/>
<dbReference type="PROSITE" id="PS50109">
    <property type="entry name" value="HIS_KIN"/>
    <property type="match status" value="1"/>
</dbReference>
<dbReference type="SMART" id="SM00387">
    <property type="entry name" value="HATPase_c"/>
    <property type="match status" value="1"/>
</dbReference>
<dbReference type="InterPro" id="IPR005467">
    <property type="entry name" value="His_kinase_dom"/>
</dbReference>
<evidence type="ECO:0000256" key="2">
    <source>
        <dbReference type="ARBA" id="ARBA00004651"/>
    </source>
</evidence>
<feature type="compositionally biased region" description="Basic residues" evidence="10">
    <location>
        <begin position="496"/>
        <end position="514"/>
    </location>
</feature>
<dbReference type="SMART" id="SM00388">
    <property type="entry name" value="HisKA"/>
    <property type="match status" value="1"/>
</dbReference>
<feature type="domain" description="HAMP" evidence="13">
    <location>
        <begin position="190"/>
        <end position="245"/>
    </location>
</feature>
<evidence type="ECO:0000313" key="14">
    <source>
        <dbReference type="EMBL" id="CAB3827983.1"/>
    </source>
</evidence>
<keyword evidence="11" id="KW-1133">Transmembrane helix</keyword>
<keyword evidence="15" id="KW-1185">Reference proteome</keyword>
<accession>A0A6S7C2P2</accession>
<dbReference type="SUPFAM" id="SSF55874">
    <property type="entry name" value="ATPase domain of HSP90 chaperone/DNA topoisomerase II/histidine kinase"/>
    <property type="match status" value="1"/>
</dbReference>
<dbReference type="InterPro" id="IPR003594">
    <property type="entry name" value="HATPase_dom"/>
</dbReference>
<keyword evidence="9" id="KW-0067">ATP-binding</keyword>
<dbReference type="InterPro" id="IPR050980">
    <property type="entry name" value="2C_sensor_his_kinase"/>
</dbReference>
<dbReference type="Gene3D" id="3.30.565.10">
    <property type="entry name" value="Histidine kinase-like ATPase, C-terminal domain"/>
    <property type="match status" value="1"/>
</dbReference>
<evidence type="ECO:0000256" key="3">
    <source>
        <dbReference type="ARBA" id="ARBA00012438"/>
    </source>
</evidence>
<dbReference type="EMBL" id="CADIKW010000001">
    <property type="protein sequence ID" value="CAB3827983.1"/>
    <property type="molecule type" value="Genomic_DNA"/>
</dbReference>
<sequence>MRGLPVRSLFWRAFLTFWGAMAVITVCGMMLTAVVAWYRVDSLDGLNPGNLTRDAAQIARGEGADGLRRWVEAMDARYSALKIYIVDTHDRDILGRRLPTRLDDWLAAFRAAPDPGLIAASIEVPADPAALRVSWWDPQLLTLPDNRELLMLFLPFDSSHWEVLGLTPVALGLLLFALAITAPFCWALTRHVAAPLDQMRGAARALAAGRLDTRTPGALSRRQDELGLLARDFDAMAGRLQALVDTREQLLRNIAHELRSPLARLRLGVELARRKDERQDLQLDRMERECERLDTLVGSTLRLARMGALPLPTDTLDLADVVDDVVQDARFEAGERQIAIGWHRPPPLRIAADRDSLASAIENVLRNALRFAPAGGAIQVRLLADAGEACLEIEDDGPGVPEKELAYLFEPFYQGAPAADAPPRRRRPGFEHRARRRDGPQGPHLGAQRRPARAERAHRAAAHGRLTHAAASPVVRNQSPGTNSQGSVVGQDRGRQPRQHPQRIGRGRLRHLRRRDTAQSGQHLGDAGQLAGPVAPPRRMQPGRGDIRRVGLQHQMAQVDVGGVAADLQCPFVGHGPAEPQREALFDEGLGLLRAAIEGMRDAADTLVAPQVLQQDVLRFAHVQ</sequence>
<evidence type="ECO:0000256" key="5">
    <source>
        <dbReference type="ARBA" id="ARBA00022553"/>
    </source>
</evidence>
<dbReference type="InterPro" id="IPR003661">
    <property type="entry name" value="HisK_dim/P_dom"/>
</dbReference>
<dbReference type="PROSITE" id="PS50885">
    <property type="entry name" value="HAMP"/>
    <property type="match status" value="1"/>
</dbReference>
<dbReference type="InterPro" id="IPR003660">
    <property type="entry name" value="HAMP_dom"/>
</dbReference>
<feature type="region of interest" description="Disordered" evidence="10">
    <location>
        <begin position="416"/>
        <end position="544"/>
    </location>
</feature>
<dbReference type="GO" id="GO:0005886">
    <property type="term" value="C:plasma membrane"/>
    <property type="evidence" value="ECO:0007669"/>
    <property type="project" value="UniProtKB-SubCell"/>
</dbReference>
<reference evidence="14 15" key="1">
    <citation type="submission" date="2020-04" db="EMBL/GenBank/DDBJ databases">
        <authorList>
            <person name="De Canck E."/>
        </authorList>
    </citation>
    <scope>NUCLEOTIDE SEQUENCE [LARGE SCALE GENOMIC DNA]</scope>
    <source>
        <strain evidence="14 15">LMG 26841</strain>
    </source>
</reference>
<gene>
    <name evidence="14" type="primary">sasA_3</name>
    <name evidence="14" type="ORF">LMG26841_00809</name>
</gene>
<dbReference type="GO" id="GO:0005524">
    <property type="term" value="F:ATP binding"/>
    <property type="evidence" value="ECO:0007669"/>
    <property type="project" value="UniProtKB-KW"/>
</dbReference>
<dbReference type="CDD" id="cd06225">
    <property type="entry name" value="HAMP"/>
    <property type="match status" value="1"/>
</dbReference>
<dbReference type="Proteomes" id="UP000494272">
    <property type="component" value="Unassembled WGS sequence"/>
</dbReference>
<dbReference type="PANTHER" id="PTHR44936">
    <property type="entry name" value="SENSOR PROTEIN CREC"/>
    <property type="match status" value="1"/>
</dbReference>
<comment type="catalytic activity">
    <reaction evidence="1">
        <text>ATP + protein L-histidine = ADP + protein N-phospho-L-histidine.</text>
        <dbReference type="EC" id="2.7.13.3"/>
    </reaction>
</comment>
<feature type="transmembrane region" description="Helical" evidence="11">
    <location>
        <begin position="163"/>
        <end position="189"/>
    </location>
</feature>
<dbReference type="SUPFAM" id="SSF47384">
    <property type="entry name" value="Homodimeric domain of signal transducing histidine kinase"/>
    <property type="match status" value="1"/>
</dbReference>
<keyword evidence="6 14" id="KW-0808">Transferase</keyword>
<keyword evidence="4" id="KW-1003">Cell membrane</keyword>
<dbReference type="SMART" id="SM00304">
    <property type="entry name" value="HAMP"/>
    <property type="match status" value="1"/>
</dbReference>
<feature type="domain" description="Histidine kinase" evidence="12">
    <location>
        <begin position="253"/>
        <end position="415"/>
    </location>
</feature>
<keyword evidence="8 14" id="KW-0418">Kinase</keyword>
<keyword evidence="7" id="KW-0547">Nucleotide-binding</keyword>
<dbReference type="CDD" id="cd00082">
    <property type="entry name" value="HisKA"/>
    <property type="match status" value="1"/>
</dbReference>
<name>A0A6S7C2P2_9BURK</name>
<dbReference type="SUPFAM" id="SSF158472">
    <property type="entry name" value="HAMP domain-like"/>
    <property type="match status" value="1"/>
</dbReference>
<evidence type="ECO:0000256" key="7">
    <source>
        <dbReference type="ARBA" id="ARBA00022741"/>
    </source>
</evidence>
<dbReference type="AlphaFoldDB" id="A0A6S7C2P2"/>
<dbReference type="InterPro" id="IPR036097">
    <property type="entry name" value="HisK_dim/P_sf"/>
</dbReference>
<dbReference type="Pfam" id="PF00512">
    <property type="entry name" value="HisKA"/>
    <property type="match status" value="1"/>
</dbReference>
<evidence type="ECO:0000259" key="13">
    <source>
        <dbReference type="PROSITE" id="PS50885"/>
    </source>
</evidence>
<feature type="transmembrane region" description="Helical" evidence="11">
    <location>
        <begin position="12"/>
        <end position="38"/>
    </location>
</feature>
<evidence type="ECO:0000256" key="1">
    <source>
        <dbReference type="ARBA" id="ARBA00000085"/>
    </source>
</evidence>
<dbReference type="GO" id="GO:0000155">
    <property type="term" value="F:phosphorelay sensor kinase activity"/>
    <property type="evidence" value="ECO:0007669"/>
    <property type="project" value="InterPro"/>
</dbReference>
<dbReference type="Pfam" id="PF00672">
    <property type="entry name" value="HAMP"/>
    <property type="match status" value="1"/>
</dbReference>
<keyword evidence="5" id="KW-0597">Phosphoprotein</keyword>
<dbReference type="InterPro" id="IPR036890">
    <property type="entry name" value="HATPase_C_sf"/>
</dbReference>
<evidence type="ECO:0000259" key="12">
    <source>
        <dbReference type="PROSITE" id="PS50109"/>
    </source>
</evidence>
<evidence type="ECO:0000256" key="9">
    <source>
        <dbReference type="ARBA" id="ARBA00022840"/>
    </source>
</evidence>
<dbReference type="Pfam" id="PF02518">
    <property type="entry name" value="HATPase_c"/>
    <property type="match status" value="1"/>
</dbReference>
<protein>
    <recommendedName>
        <fullName evidence="3">histidine kinase</fullName>
        <ecNumber evidence="3">2.7.13.3</ecNumber>
    </recommendedName>
</protein>
<dbReference type="Gene3D" id="1.10.8.500">
    <property type="entry name" value="HAMP domain in histidine kinase"/>
    <property type="match status" value="1"/>
</dbReference>
<dbReference type="EC" id="2.7.13.3" evidence="3"/>
<keyword evidence="11" id="KW-0472">Membrane</keyword>
<feature type="compositionally biased region" description="Polar residues" evidence="10">
    <location>
        <begin position="475"/>
        <end position="488"/>
    </location>
</feature>
<dbReference type="CDD" id="cd00075">
    <property type="entry name" value="HATPase"/>
    <property type="match status" value="1"/>
</dbReference>